<evidence type="ECO:0008006" key="14">
    <source>
        <dbReference type="Google" id="ProtNLM"/>
    </source>
</evidence>
<dbReference type="PANTHER" id="PTHR46356">
    <property type="entry name" value="MITOCHONDRIAL 2-OXODICARBOXYLATE CARRIER"/>
    <property type="match status" value="1"/>
</dbReference>
<dbReference type="OrthoDB" id="434783at2759"/>
<protein>
    <recommendedName>
        <fullName evidence="14">Mitochondrial carrier</fullName>
    </recommendedName>
</protein>
<keyword evidence="5" id="KW-0677">Repeat</keyword>
<dbReference type="RefSeq" id="XP_007399184.1">
    <property type="nucleotide sequence ID" value="XM_007399122.1"/>
</dbReference>
<keyword evidence="4 10" id="KW-0812">Transmembrane</keyword>
<keyword evidence="9 10" id="KW-0472">Membrane</keyword>
<dbReference type="Gene3D" id="1.50.40.10">
    <property type="entry name" value="Mitochondrial carrier domain"/>
    <property type="match status" value="1"/>
</dbReference>
<dbReference type="GeneID" id="18918015"/>
<evidence type="ECO:0000256" key="8">
    <source>
        <dbReference type="ARBA" id="ARBA00023128"/>
    </source>
</evidence>
<proteinExistence type="inferred from homology"/>
<evidence type="ECO:0000256" key="1">
    <source>
        <dbReference type="ARBA" id="ARBA00004448"/>
    </source>
</evidence>
<evidence type="ECO:0000256" key="6">
    <source>
        <dbReference type="ARBA" id="ARBA00022792"/>
    </source>
</evidence>
<evidence type="ECO:0000256" key="4">
    <source>
        <dbReference type="ARBA" id="ARBA00022692"/>
    </source>
</evidence>
<dbReference type="InParanoid" id="K5W196"/>
<dbReference type="KEGG" id="pco:PHACADRAFT_261509"/>
<dbReference type="Proteomes" id="UP000008370">
    <property type="component" value="Unassembled WGS sequence"/>
</dbReference>
<dbReference type="PANTHER" id="PTHR46356:SF1">
    <property type="entry name" value="MITOCHONDRIAL 2-OXODICARBOXYLATE CARRIER"/>
    <property type="match status" value="1"/>
</dbReference>
<feature type="repeat" description="Solcar" evidence="10">
    <location>
        <begin position="9"/>
        <end position="94"/>
    </location>
</feature>
<dbReference type="FunCoup" id="K5W196">
    <property type="interactions" value="107"/>
</dbReference>
<organism evidence="12 13">
    <name type="scientific">Phanerochaete carnosa (strain HHB-10118-sp)</name>
    <name type="common">White-rot fungus</name>
    <name type="synonym">Peniophora carnosa</name>
    <dbReference type="NCBI Taxonomy" id="650164"/>
    <lineage>
        <taxon>Eukaryota</taxon>
        <taxon>Fungi</taxon>
        <taxon>Dikarya</taxon>
        <taxon>Basidiomycota</taxon>
        <taxon>Agaricomycotina</taxon>
        <taxon>Agaricomycetes</taxon>
        <taxon>Polyporales</taxon>
        <taxon>Phanerochaetaceae</taxon>
        <taxon>Phanerochaete</taxon>
    </lineage>
</organism>
<dbReference type="GO" id="GO:0005743">
    <property type="term" value="C:mitochondrial inner membrane"/>
    <property type="evidence" value="ECO:0007669"/>
    <property type="project" value="UniProtKB-SubCell"/>
</dbReference>
<evidence type="ECO:0000313" key="12">
    <source>
        <dbReference type="EMBL" id="EKM52855.1"/>
    </source>
</evidence>
<dbReference type="SUPFAM" id="SSF103506">
    <property type="entry name" value="Mitochondrial carrier"/>
    <property type="match status" value="1"/>
</dbReference>
<accession>K5W196</accession>
<reference evidence="12 13" key="1">
    <citation type="journal article" date="2012" name="BMC Genomics">
        <title>Comparative genomics of the white-rot fungi, Phanerochaete carnosa and P. chrysosporium, to elucidate the genetic basis of the distinct wood types they colonize.</title>
        <authorList>
            <person name="Suzuki H."/>
            <person name="MacDonald J."/>
            <person name="Syed K."/>
            <person name="Salamov A."/>
            <person name="Hori C."/>
            <person name="Aerts A."/>
            <person name="Henrissat B."/>
            <person name="Wiebenga A."/>
            <person name="vanKuyk P.A."/>
            <person name="Barry K."/>
            <person name="Lindquist E."/>
            <person name="LaButti K."/>
            <person name="Lapidus A."/>
            <person name="Lucas S."/>
            <person name="Coutinho P."/>
            <person name="Gong Y."/>
            <person name="Samejima M."/>
            <person name="Mahadevan R."/>
            <person name="Abou-Zaid M."/>
            <person name="de Vries R.P."/>
            <person name="Igarashi K."/>
            <person name="Yadav J.S."/>
            <person name="Grigoriev I.V."/>
            <person name="Master E.R."/>
        </authorList>
    </citation>
    <scope>NUCLEOTIDE SEQUENCE [LARGE SCALE GENOMIC DNA]</scope>
    <source>
        <strain evidence="12 13">HHB-10118-sp</strain>
    </source>
</reference>
<comment type="subcellular location">
    <subcellularLocation>
        <location evidence="1">Mitochondrion inner membrane</location>
        <topology evidence="1">Multi-pass membrane protein</topology>
    </subcellularLocation>
</comment>
<keyword evidence="8" id="KW-0496">Mitochondrion</keyword>
<evidence type="ECO:0000256" key="5">
    <source>
        <dbReference type="ARBA" id="ARBA00022737"/>
    </source>
</evidence>
<sequence>MAVPERKPLPFVANFAAGAIAGVSEILTFYPLDVVKTRMQLETGKSKAGLVGTFQNIIREEGVGRLYRGLVPPLMLEAPKRATKFAANDFWGKIYLNLTGQKKMTQELAILTGSSAGATESFVVVPFELVKIKLQDKHSTFAGPMDVVRTIIRKEGLLGFYVGMESTFWRHLWWNAGYFGCIFKVREMLPKPESNKARLLNDLGAGTVGGFVGTAINTPFDVVKSRIQGATKVPGVVPKYNWTYPALVTIAREEGFGALYKGFTPKVMRLAPGGGVLLLVVEFTLNIFRKALGPPYV</sequence>
<evidence type="ECO:0000256" key="3">
    <source>
        <dbReference type="ARBA" id="ARBA00022448"/>
    </source>
</evidence>
<keyword evidence="13" id="KW-1185">Reference proteome</keyword>
<keyword evidence="3 11" id="KW-0813">Transport</keyword>
<dbReference type="AlphaFoldDB" id="K5W196"/>
<dbReference type="PROSITE" id="PS50920">
    <property type="entry name" value="SOLCAR"/>
    <property type="match status" value="3"/>
</dbReference>
<feature type="repeat" description="Solcar" evidence="10">
    <location>
        <begin position="104"/>
        <end position="188"/>
    </location>
</feature>
<evidence type="ECO:0000256" key="7">
    <source>
        <dbReference type="ARBA" id="ARBA00022989"/>
    </source>
</evidence>
<keyword evidence="7" id="KW-1133">Transmembrane helix</keyword>
<name>K5W196_PHACS</name>
<evidence type="ECO:0000256" key="2">
    <source>
        <dbReference type="ARBA" id="ARBA00006375"/>
    </source>
</evidence>
<dbReference type="InterPro" id="IPR023395">
    <property type="entry name" value="MCP_dom_sf"/>
</dbReference>
<dbReference type="Pfam" id="PF00153">
    <property type="entry name" value="Mito_carr"/>
    <property type="match status" value="3"/>
</dbReference>
<feature type="repeat" description="Solcar" evidence="10">
    <location>
        <begin position="197"/>
        <end position="287"/>
    </location>
</feature>
<keyword evidence="6" id="KW-0999">Mitochondrion inner membrane</keyword>
<comment type="similarity">
    <text evidence="2 11">Belongs to the mitochondrial carrier (TC 2.A.29) family.</text>
</comment>
<evidence type="ECO:0000256" key="10">
    <source>
        <dbReference type="PROSITE-ProRule" id="PRU00282"/>
    </source>
</evidence>
<dbReference type="HOGENOM" id="CLU_015166_5_2_1"/>
<evidence type="ECO:0000256" key="9">
    <source>
        <dbReference type="ARBA" id="ARBA00023136"/>
    </source>
</evidence>
<gene>
    <name evidence="12" type="ORF">PHACADRAFT_261509</name>
</gene>
<dbReference type="InterPro" id="IPR018108">
    <property type="entry name" value="MCP_transmembrane"/>
</dbReference>
<evidence type="ECO:0000256" key="11">
    <source>
        <dbReference type="RuleBase" id="RU000488"/>
    </source>
</evidence>
<evidence type="ECO:0000313" key="13">
    <source>
        <dbReference type="Proteomes" id="UP000008370"/>
    </source>
</evidence>
<dbReference type="InterPro" id="IPR051752">
    <property type="entry name" value="Mito_2-oxodicarb_carrier"/>
</dbReference>
<dbReference type="EMBL" id="JH930475">
    <property type="protein sequence ID" value="EKM52855.1"/>
    <property type="molecule type" value="Genomic_DNA"/>
</dbReference>